<comment type="caution">
    <text evidence="2">The sequence shown here is derived from an EMBL/GenBank/DDBJ whole genome shotgun (WGS) entry which is preliminary data.</text>
</comment>
<evidence type="ECO:0000256" key="1">
    <source>
        <dbReference type="SAM" id="MobiDB-lite"/>
    </source>
</evidence>
<accession>A0A9P6QZG2</accession>
<feature type="compositionally biased region" description="Low complexity" evidence="1">
    <location>
        <begin position="340"/>
        <end position="351"/>
    </location>
</feature>
<evidence type="ECO:0008006" key="4">
    <source>
        <dbReference type="Google" id="ProtNLM"/>
    </source>
</evidence>
<feature type="compositionally biased region" description="Basic residues" evidence="1">
    <location>
        <begin position="413"/>
        <end position="425"/>
    </location>
</feature>
<dbReference type="AlphaFoldDB" id="A0A9P6QZG2"/>
<dbReference type="GO" id="GO:0008270">
    <property type="term" value="F:zinc ion binding"/>
    <property type="evidence" value="ECO:0007669"/>
    <property type="project" value="InterPro"/>
</dbReference>
<reference evidence="2" key="1">
    <citation type="journal article" date="2020" name="Fungal Divers.">
        <title>Resolving the Mortierellaceae phylogeny through synthesis of multi-gene phylogenetics and phylogenomics.</title>
        <authorList>
            <person name="Vandepol N."/>
            <person name="Liber J."/>
            <person name="Desiro A."/>
            <person name="Na H."/>
            <person name="Kennedy M."/>
            <person name="Barry K."/>
            <person name="Grigoriev I.V."/>
            <person name="Miller A.N."/>
            <person name="O'Donnell K."/>
            <person name="Stajich J.E."/>
            <person name="Bonito G."/>
        </authorList>
    </citation>
    <scope>NUCLEOTIDE SEQUENCE</scope>
    <source>
        <strain evidence="2">REB-010B</strain>
    </source>
</reference>
<feature type="compositionally biased region" description="Polar residues" evidence="1">
    <location>
        <begin position="299"/>
        <end position="323"/>
    </location>
</feature>
<gene>
    <name evidence="2" type="ORF">BGZ99_002169</name>
</gene>
<sequence>MFHRPSFSHNKGKCLTVVFRGRSSAKKALTKPVQWQGIPYSATISGRTNYDIQHFVISDIYVPEEGEGEDDNDDDAMFGAMYQAIQAAFREYGTVAKLTVPHIAHDGLSVALPNIHIYLARNIENAPDIDPSQYFPFPTWRTSFPIRLHSETVFCNFCRQDGHGHMDCPSRLKLHCTLCNTPGHRSDQCSIYGARDRAHAQKRGYTTQPPQPPLPLNVPIDLATESVQQHDSTPTSEKFPHMDIPSSEVEAAFEEAGQSPVVTHSEMPSPADTQKSMDMSDFPTTTIDMAALGALFHDGSNNESQQHTNVVPETTNNSSSSLPVSADGSQMDVEFDDARSTMSTRTTATSHSKGKSHSSDSPSPTPSTTTSPQSRFSSVLRSAGRALFSRPSPYTAKDSDAASIRSTTSQRTRSGKIKSKLKSVRKASIDQH</sequence>
<proteinExistence type="predicted"/>
<dbReference type="InterPro" id="IPR036875">
    <property type="entry name" value="Znf_CCHC_sf"/>
</dbReference>
<feature type="region of interest" description="Disordered" evidence="1">
    <location>
        <begin position="298"/>
        <end position="432"/>
    </location>
</feature>
<name>A0A9P6QZG2_9FUNG</name>
<evidence type="ECO:0000313" key="2">
    <source>
        <dbReference type="EMBL" id="KAG0305216.1"/>
    </source>
</evidence>
<dbReference type="EMBL" id="JAAAIP010001614">
    <property type="protein sequence ID" value="KAG0305216.1"/>
    <property type="molecule type" value="Genomic_DNA"/>
</dbReference>
<dbReference type="SUPFAM" id="SSF57756">
    <property type="entry name" value="Retrovirus zinc finger-like domains"/>
    <property type="match status" value="1"/>
</dbReference>
<dbReference type="Proteomes" id="UP000738325">
    <property type="component" value="Unassembled WGS sequence"/>
</dbReference>
<protein>
    <recommendedName>
        <fullName evidence="4">CCHC-type domain-containing protein</fullName>
    </recommendedName>
</protein>
<evidence type="ECO:0000313" key="3">
    <source>
        <dbReference type="Proteomes" id="UP000738325"/>
    </source>
</evidence>
<keyword evidence="3" id="KW-1185">Reference proteome</keyword>
<feature type="compositionally biased region" description="Low complexity" evidence="1">
    <location>
        <begin position="359"/>
        <end position="378"/>
    </location>
</feature>
<organism evidence="2 3">
    <name type="scientific">Dissophora globulifera</name>
    <dbReference type="NCBI Taxonomy" id="979702"/>
    <lineage>
        <taxon>Eukaryota</taxon>
        <taxon>Fungi</taxon>
        <taxon>Fungi incertae sedis</taxon>
        <taxon>Mucoromycota</taxon>
        <taxon>Mortierellomycotina</taxon>
        <taxon>Mortierellomycetes</taxon>
        <taxon>Mortierellales</taxon>
        <taxon>Mortierellaceae</taxon>
        <taxon>Dissophora</taxon>
    </lineage>
</organism>
<feature type="region of interest" description="Disordered" evidence="1">
    <location>
        <begin position="250"/>
        <end position="276"/>
    </location>
</feature>
<dbReference type="GO" id="GO:0003676">
    <property type="term" value="F:nucleic acid binding"/>
    <property type="evidence" value="ECO:0007669"/>
    <property type="project" value="InterPro"/>
</dbReference>